<dbReference type="RefSeq" id="WP_161344660.1">
    <property type="nucleotide sequence ID" value="NZ_BMGW01000003.1"/>
</dbReference>
<feature type="chain" id="PRO_5026774911" evidence="1">
    <location>
        <begin position="27"/>
        <end position="131"/>
    </location>
</feature>
<proteinExistence type="predicted"/>
<dbReference type="AlphaFoldDB" id="A0A6L8VHG3"/>
<dbReference type="EMBL" id="WWNR01000003">
    <property type="protein sequence ID" value="MZQ88759.1"/>
    <property type="molecule type" value="Genomic_DNA"/>
</dbReference>
<reference evidence="2 3" key="1">
    <citation type="submission" date="2020-01" db="EMBL/GenBank/DDBJ databases">
        <title>Frigidibacter albus SP32T (=CGMCC 1.13995T).</title>
        <authorList>
            <person name="Liao X."/>
        </authorList>
    </citation>
    <scope>NUCLEOTIDE SEQUENCE [LARGE SCALE GENOMIC DNA]</scope>
    <source>
        <strain evidence="2 3">SP32</strain>
    </source>
</reference>
<name>A0A6L8VHG3_9RHOB</name>
<evidence type="ECO:0000313" key="3">
    <source>
        <dbReference type="Proteomes" id="UP000477083"/>
    </source>
</evidence>
<keyword evidence="1" id="KW-0732">Signal</keyword>
<comment type="caution">
    <text evidence="2">The sequence shown here is derived from an EMBL/GenBank/DDBJ whole genome shotgun (WGS) entry which is preliminary data.</text>
</comment>
<protein>
    <submittedName>
        <fullName evidence="2">Uncharacterized protein</fullName>
    </submittedName>
</protein>
<evidence type="ECO:0000256" key="1">
    <source>
        <dbReference type="SAM" id="SignalP"/>
    </source>
</evidence>
<dbReference type="Proteomes" id="UP000477083">
    <property type="component" value="Unassembled WGS sequence"/>
</dbReference>
<feature type="signal peptide" evidence="1">
    <location>
        <begin position="1"/>
        <end position="26"/>
    </location>
</feature>
<dbReference type="OrthoDB" id="7876200at2"/>
<gene>
    <name evidence="2" type="ORF">GS660_06575</name>
</gene>
<accession>A0A6L8VHG3</accession>
<keyword evidence="3" id="KW-1185">Reference proteome</keyword>
<sequence>MPVGAALRRCGLASALAIALAPAGHADPASRVAGFDTFRVQHNPQWRYIDILEALDGEGYTIVSVTDTLLNRVKIRARSREHLREIVVSRASGQILRDAVIETYDYRPAGPERSLDLMLLDLPPQGVRSGQ</sequence>
<evidence type="ECO:0000313" key="2">
    <source>
        <dbReference type="EMBL" id="MZQ88759.1"/>
    </source>
</evidence>
<organism evidence="2 3">
    <name type="scientific">Frigidibacter albus</name>
    <dbReference type="NCBI Taxonomy" id="1465486"/>
    <lineage>
        <taxon>Bacteria</taxon>
        <taxon>Pseudomonadati</taxon>
        <taxon>Pseudomonadota</taxon>
        <taxon>Alphaproteobacteria</taxon>
        <taxon>Rhodobacterales</taxon>
        <taxon>Paracoccaceae</taxon>
        <taxon>Frigidibacter</taxon>
    </lineage>
</organism>